<sequence>MTEAWKYWATSLHSPQFGVTPLSSPAAFFEFPFVEESLTSTYQLLRTGGDFDLAPQGKLATELGAIARPTQWLWLRENLTESTELQVALGFISQQDQRWAFPLFTGTLSAASGSSETFLRLDEGSKLNLNTTLVKILAKKYGVNPAWTRAGRTSSGFDLDKLWQALEQALHQTPRARGLELEKRGRVGLAHRDWDDVYSDLEKHLVDYGAAPLVNRYATKGEPVGYPPTKHATLSLSQDIYAPLKASHLQLRVPQAFGRGESFILSGPPAAGKTDAVVNSLAQGIVAGKTVLVVGGPASLRRLKTRINKADFGHLFLALDPQHPDATAQSALKSAWDEPVSADDDYLKSCRQSLTMLSEDLDVYAKSIHEPGPNGVSAWQAYSATLLTKSALNREEQDLATELAALPRFPATSKDRAQAAKLGQVLATLDSHSVNGLGANPWSLVGTKARTVDKTALTQAVTALETAIKHTHPAVLEIMSAAAELETWPWFSRWLDLLEIGYGREPVELTEKERVLVTGNLKTLKSDYSDLLGEANPLLKWAGEAYRRGLDQQLISDARHAEASKGLTRTTRRKALLKELQPHLSKTINPAEVAQTLEALASLRQRSLQLSSRISANPMLGLPKFDALAKGAHDKFLYHADTILTAVEMAAQLPSRVDDLVSLIPIAREGGGLGRQVRDIAGAFASILEELQTEPAQLEFWSHSLPPLARYLQIRKQWASALPAPESTLDDMVTFRNLQPKLAALGLEPLSDWVSDGKLSGKSISGVLEYALSLASLTERQHALERQSFSSPDLSAQTERLTATAAETRREISNVVKATAANYATGLSKEDLREFGARLRDPHFSIQKTLGEELHGVLARTPLLGLTPSEVATHLPPATGTPLFDALVILDSADLPCGAAVKALSLAKQVLFVATTPSAKAFARGKSPSVYAAARGAGFPEMRFDLRYGSDLSPVTALTAAIFGGGEIRTWPVSWHPASATVLPLDPPSSPAFSLSPADELPGWKGTGANRAWFEKAGNFLINLALKNKNSTIHAITLTGELAAGIRWYLGDIAQSRELGFPQVTVSSLGDFEAQESSAVVFFLGGISHPLKSKSPQVEDFLQAFSRALLGASHRLWLVEDKGFDRLALPAQVQDFLSAIETPGRAEAAPEGSNYVVEHLKKRLTKSGLEVHGPLGVNPLVVDLAVRGGADAPWMGIVLDTPSRCGITPALDREVTLPNYLVEQCGFGQIEHIYFDQLVGDEDEVVRRLVSLSLDLAFPGEVTEGAIASEDRYSSPTRVLAAQSQRIDSWDLPTDSGANWSLPASLRPAGTPLSPPTPLAPSAPATPATASAPSTPHTPPTSATSPVVEPIPSAVPDTEISLGKGLNTSSPLPLVSEVPPTSFTHLSRQELVGMPLPEPSLSDHLGENETEWVTNLTALPETGKISQPGAGAFAPLVIPSREPRETPSATVPAIPANIPAVAPETALVTPAAVPVSVSPKASQTVATPVAVPAPAPAPAGATPPNELKTEIQPFVPRGKPLTDLGDKEILDDLDEPDNAAQVSEALEKILYSEGPIATSRLAKLAADAFGMQRLHPKRREKILALLSPEVNICSTKFGDFAWPKGTSPENFHVFRTGSIYGQRALTDISDEEFNNALTWVIATQRPLEEEASEAVARVLDLTAARTSIRQRMAAALTLLAKEGHLERKDGRFHLQ</sequence>
<gene>
    <name evidence="3" type="ORF">FYJ63_00995</name>
</gene>
<evidence type="ECO:0000313" key="4">
    <source>
        <dbReference type="Proteomes" id="UP000442535"/>
    </source>
</evidence>
<dbReference type="InterPro" id="IPR021754">
    <property type="entry name" value="DUF3320"/>
</dbReference>
<evidence type="ECO:0000259" key="2">
    <source>
        <dbReference type="Pfam" id="PF11784"/>
    </source>
</evidence>
<comment type="caution">
    <text evidence="3">The sequence shown here is derived from an EMBL/GenBank/DDBJ whole genome shotgun (WGS) entry which is preliminary data.</text>
</comment>
<organism evidence="3 4">
    <name type="scientific">Mobiluncus porci</name>
    <dbReference type="NCBI Taxonomy" id="2652278"/>
    <lineage>
        <taxon>Bacteria</taxon>
        <taxon>Bacillati</taxon>
        <taxon>Actinomycetota</taxon>
        <taxon>Actinomycetes</taxon>
        <taxon>Actinomycetales</taxon>
        <taxon>Actinomycetaceae</taxon>
        <taxon>Mobiluncus</taxon>
    </lineage>
</organism>
<feature type="region of interest" description="Disordered" evidence="1">
    <location>
        <begin position="1301"/>
        <end position="1348"/>
    </location>
</feature>
<dbReference type="Proteomes" id="UP000442535">
    <property type="component" value="Unassembled WGS sequence"/>
</dbReference>
<name>A0A7K0K1D8_9ACTO</name>
<feature type="domain" description="DUF3320" evidence="2">
    <location>
        <begin position="1531"/>
        <end position="1579"/>
    </location>
</feature>
<dbReference type="EMBL" id="VUMY01000001">
    <property type="protein sequence ID" value="MST48845.1"/>
    <property type="molecule type" value="Genomic_DNA"/>
</dbReference>
<evidence type="ECO:0000313" key="3">
    <source>
        <dbReference type="EMBL" id="MST48845.1"/>
    </source>
</evidence>
<dbReference type="Pfam" id="PF11784">
    <property type="entry name" value="DUF3320"/>
    <property type="match status" value="1"/>
</dbReference>
<evidence type="ECO:0000256" key="1">
    <source>
        <dbReference type="SAM" id="MobiDB-lite"/>
    </source>
</evidence>
<proteinExistence type="predicted"/>
<accession>A0A7K0K1D8</accession>
<keyword evidence="4" id="KW-1185">Reference proteome</keyword>
<reference evidence="3 4" key="1">
    <citation type="submission" date="2019-08" db="EMBL/GenBank/DDBJ databases">
        <title>In-depth cultivation of the pig gut microbiome towards novel bacterial diversity and tailored functional studies.</title>
        <authorList>
            <person name="Wylensek D."/>
            <person name="Hitch T.C.A."/>
            <person name="Clavel T."/>
        </authorList>
    </citation>
    <scope>NUCLEOTIDE SEQUENCE [LARGE SCALE GENOMIC DNA]</scope>
    <source>
        <strain evidence="3 4">RF-GAM-744-WT-7</strain>
    </source>
</reference>
<protein>
    <submittedName>
        <fullName evidence="3">DUF3320 domain-containing protein</fullName>
    </submittedName>
</protein>
<feature type="compositionally biased region" description="Low complexity" evidence="1">
    <location>
        <begin position="1322"/>
        <end position="1346"/>
    </location>
</feature>